<feature type="compositionally biased region" description="Pro residues" evidence="1">
    <location>
        <begin position="1"/>
        <end position="10"/>
    </location>
</feature>
<evidence type="ECO:0000256" key="1">
    <source>
        <dbReference type="SAM" id="MobiDB-lite"/>
    </source>
</evidence>
<reference evidence="2 3" key="1">
    <citation type="submission" date="2024-09" db="EMBL/GenBank/DDBJ databases">
        <authorList>
            <person name="Sun Q."/>
            <person name="Mori K."/>
        </authorList>
    </citation>
    <scope>NUCLEOTIDE SEQUENCE [LARGE SCALE GENOMIC DNA]</scope>
    <source>
        <strain evidence="2 3">CCM 7609</strain>
    </source>
</reference>
<proteinExistence type="predicted"/>
<feature type="region of interest" description="Disordered" evidence="1">
    <location>
        <begin position="39"/>
        <end position="58"/>
    </location>
</feature>
<comment type="caution">
    <text evidence="2">The sequence shown here is derived from an EMBL/GenBank/DDBJ whole genome shotgun (WGS) entry which is preliminary data.</text>
</comment>
<accession>A0ABV5G779</accession>
<protein>
    <submittedName>
        <fullName evidence="2">Uncharacterized protein</fullName>
    </submittedName>
</protein>
<dbReference type="EMBL" id="JBHMFI010000002">
    <property type="protein sequence ID" value="MFB9074754.1"/>
    <property type="molecule type" value="Genomic_DNA"/>
</dbReference>
<keyword evidence="3" id="KW-1185">Reference proteome</keyword>
<evidence type="ECO:0000313" key="2">
    <source>
        <dbReference type="EMBL" id="MFB9074754.1"/>
    </source>
</evidence>
<feature type="region of interest" description="Disordered" evidence="1">
    <location>
        <begin position="1"/>
        <end position="24"/>
    </location>
</feature>
<dbReference type="Proteomes" id="UP001589575">
    <property type="component" value="Unassembled WGS sequence"/>
</dbReference>
<organism evidence="2 3">
    <name type="scientific">Citricoccus parietis</name>
    <dbReference type="NCBI Taxonomy" id="592307"/>
    <lineage>
        <taxon>Bacteria</taxon>
        <taxon>Bacillati</taxon>
        <taxon>Actinomycetota</taxon>
        <taxon>Actinomycetes</taxon>
        <taxon>Micrococcales</taxon>
        <taxon>Micrococcaceae</taxon>
        <taxon>Citricoccus</taxon>
    </lineage>
</organism>
<gene>
    <name evidence="2" type="ORF">ACFFX0_27620</name>
</gene>
<name>A0ABV5G779_9MICC</name>
<evidence type="ECO:0000313" key="3">
    <source>
        <dbReference type="Proteomes" id="UP001589575"/>
    </source>
</evidence>
<sequence length="58" mass="5848">MPGTVPPPAGPAIRSRAGPRPAAGDTRIVVISLGSGVSAEWMAGGRPSDPLRPASSWQ</sequence>